<keyword evidence="8" id="KW-1185">Reference proteome</keyword>
<evidence type="ECO:0000256" key="2">
    <source>
        <dbReference type="ARBA" id="ARBA00022729"/>
    </source>
</evidence>
<comment type="subcellular location">
    <subcellularLocation>
        <location evidence="1">Membrane</location>
    </subcellularLocation>
</comment>
<dbReference type="PANTHER" id="PTHR48010:SF58">
    <property type="entry name" value="RECEPTOR PROTEIN KINASE-LIKE PROTEIN ZAR1"/>
    <property type="match status" value="1"/>
</dbReference>
<dbReference type="GO" id="GO:0016020">
    <property type="term" value="C:membrane"/>
    <property type="evidence" value="ECO:0007669"/>
    <property type="project" value="UniProtKB-SubCell"/>
</dbReference>
<dbReference type="PRINTS" id="PR00019">
    <property type="entry name" value="LEURICHRPT"/>
</dbReference>
<evidence type="ECO:0000313" key="8">
    <source>
        <dbReference type="Proteomes" id="UP001633002"/>
    </source>
</evidence>
<evidence type="ECO:0000256" key="5">
    <source>
        <dbReference type="SAM" id="Phobius"/>
    </source>
</evidence>
<dbReference type="PANTHER" id="PTHR48010">
    <property type="entry name" value="OS05G0588300 PROTEIN"/>
    <property type="match status" value="1"/>
</dbReference>
<dbReference type="EMBL" id="JBJQOH010000002">
    <property type="protein sequence ID" value="KAL3698047.1"/>
    <property type="molecule type" value="Genomic_DNA"/>
</dbReference>
<keyword evidence="4 5" id="KW-0472">Membrane</keyword>
<dbReference type="FunFam" id="3.80.10.10:FF:000400">
    <property type="entry name" value="Nuclear pore complex protein NUP107"/>
    <property type="match status" value="1"/>
</dbReference>
<accession>A0ABD3I5L1</accession>
<dbReference type="Pfam" id="PF00560">
    <property type="entry name" value="LRR_1"/>
    <property type="match status" value="3"/>
</dbReference>
<feature type="transmembrane region" description="Helical" evidence="5">
    <location>
        <begin position="259"/>
        <end position="274"/>
    </location>
</feature>
<evidence type="ECO:0000256" key="1">
    <source>
        <dbReference type="ARBA" id="ARBA00004370"/>
    </source>
</evidence>
<evidence type="ECO:0008006" key="9">
    <source>
        <dbReference type="Google" id="ProtNLM"/>
    </source>
</evidence>
<organism evidence="7 8">
    <name type="scientific">Riccia sorocarpa</name>
    <dbReference type="NCBI Taxonomy" id="122646"/>
    <lineage>
        <taxon>Eukaryota</taxon>
        <taxon>Viridiplantae</taxon>
        <taxon>Streptophyta</taxon>
        <taxon>Embryophyta</taxon>
        <taxon>Marchantiophyta</taxon>
        <taxon>Marchantiopsida</taxon>
        <taxon>Marchantiidae</taxon>
        <taxon>Marchantiales</taxon>
        <taxon>Ricciaceae</taxon>
        <taxon>Riccia</taxon>
    </lineage>
</organism>
<dbReference type="SUPFAM" id="SSF52058">
    <property type="entry name" value="L domain-like"/>
    <property type="match status" value="1"/>
</dbReference>
<proteinExistence type="predicted"/>
<evidence type="ECO:0000256" key="6">
    <source>
        <dbReference type="SAM" id="SignalP"/>
    </source>
</evidence>
<keyword evidence="5" id="KW-0812">Transmembrane</keyword>
<feature type="transmembrane region" description="Helical" evidence="5">
    <location>
        <begin position="232"/>
        <end position="252"/>
    </location>
</feature>
<comment type="caution">
    <text evidence="7">The sequence shown here is derived from an EMBL/GenBank/DDBJ whole genome shotgun (WGS) entry which is preliminary data.</text>
</comment>
<feature type="signal peptide" evidence="6">
    <location>
        <begin position="1"/>
        <end position="31"/>
    </location>
</feature>
<dbReference type="Gene3D" id="3.80.10.10">
    <property type="entry name" value="Ribonuclease Inhibitor"/>
    <property type="match status" value="2"/>
</dbReference>
<keyword evidence="5" id="KW-1133">Transmembrane helix</keyword>
<keyword evidence="2 6" id="KW-0732">Signal</keyword>
<dbReference type="AlphaFoldDB" id="A0ABD3I5L1"/>
<reference evidence="7 8" key="1">
    <citation type="submission" date="2024-09" db="EMBL/GenBank/DDBJ databases">
        <title>Chromosome-scale assembly of Riccia sorocarpa.</title>
        <authorList>
            <person name="Paukszto L."/>
        </authorList>
    </citation>
    <scope>NUCLEOTIDE SEQUENCE [LARGE SCALE GENOMIC DNA]</scope>
    <source>
        <strain evidence="7">LP-2024</strain>
        <tissue evidence="7">Aerial parts of the thallus</tissue>
    </source>
</reference>
<dbReference type="InterPro" id="IPR032675">
    <property type="entry name" value="LRR_dom_sf"/>
</dbReference>
<keyword evidence="3" id="KW-0677">Repeat</keyword>
<dbReference type="InterPro" id="IPR050994">
    <property type="entry name" value="At_inactive_RLKs"/>
</dbReference>
<dbReference type="InterPro" id="IPR001611">
    <property type="entry name" value="Leu-rich_rpt"/>
</dbReference>
<evidence type="ECO:0000313" key="7">
    <source>
        <dbReference type="EMBL" id="KAL3698047.1"/>
    </source>
</evidence>
<gene>
    <name evidence="7" type="ORF">R1sor_012123</name>
</gene>
<evidence type="ECO:0000256" key="4">
    <source>
        <dbReference type="ARBA" id="ARBA00023136"/>
    </source>
</evidence>
<sequence>MILGLKNTWNTQQVEVVVLLCVALGVIRSSAQNVTESDQLCLNGLRGSLSGDGVQFLALNWTGSDFPCNGNTTYAGIVCSSEQVRDIDLKNMKLEGTISSDVTQCTGLSYLDLSANRLTGGIPQEIGQLTQLSILNLSLNRLDGEIPDFSKALYTSVLDLHGNRLSGNIPPSLAGLSRLKTLDLSNNDLSGPIPLNLANNTATGDVRFNASSFEGNKGLYGYPLQPPSNHGLSVLAIVGIGLGSGMLSLIIFVQTGFDLFIPFGVVCCCCWGVVTN</sequence>
<feature type="chain" id="PRO_5044858640" description="Leucine-rich repeat-containing N-terminal plant-type domain-containing protein" evidence="6">
    <location>
        <begin position="32"/>
        <end position="276"/>
    </location>
</feature>
<name>A0ABD3I5L1_9MARC</name>
<dbReference type="Proteomes" id="UP001633002">
    <property type="component" value="Unassembled WGS sequence"/>
</dbReference>
<evidence type="ECO:0000256" key="3">
    <source>
        <dbReference type="ARBA" id="ARBA00022737"/>
    </source>
</evidence>
<protein>
    <recommendedName>
        <fullName evidence="9">Leucine-rich repeat-containing N-terminal plant-type domain-containing protein</fullName>
    </recommendedName>
</protein>